<reference evidence="9 10" key="1">
    <citation type="journal article" date="2021" name="Nat. Commun.">
        <title>Genetic determinants of endophytism in the Arabidopsis root mycobiome.</title>
        <authorList>
            <person name="Mesny F."/>
            <person name="Miyauchi S."/>
            <person name="Thiergart T."/>
            <person name="Pickel B."/>
            <person name="Atanasova L."/>
            <person name="Karlsson M."/>
            <person name="Huettel B."/>
            <person name="Barry K.W."/>
            <person name="Haridas S."/>
            <person name="Chen C."/>
            <person name="Bauer D."/>
            <person name="Andreopoulos W."/>
            <person name="Pangilinan J."/>
            <person name="LaButti K."/>
            <person name="Riley R."/>
            <person name="Lipzen A."/>
            <person name="Clum A."/>
            <person name="Drula E."/>
            <person name="Henrissat B."/>
            <person name="Kohler A."/>
            <person name="Grigoriev I.V."/>
            <person name="Martin F.M."/>
            <person name="Hacquard S."/>
        </authorList>
    </citation>
    <scope>NUCLEOTIDE SEQUENCE [LARGE SCALE GENOMIC DNA]</scope>
    <source>
        <strain evidence="9 10">MPI-SDFR-AT-0080</strain>
    </source>
</reference>
<feature type="transmembrane region" description="Helical" evidence="7">
    <location>
        <begin position="18"/>
        <end position="34"/>
    </location>
</feature>
<evidence type="ECO:0000256" key="3">
    <source>
        <dbReference type="ARBA" id="ARBA00022692"/>
    </source>
</evidence>
<proteinExistence type="predicted"/>
<feature type="transmembrane region" description="Helical" evidence="7">
    <location>
        <begin position="354"/>
        <end position="371"/>
    </location>
</feature>
<feature type="transmembrane region" description="Helical" evidence="7">
    <location>
        <begin position="272"/>
        <end position="293"/>
    </location>
</feature>
<dbReference type="PROSITE" id="PS00218">
    <property type="entry name" value="AMINO_ACID_PERMEASE_1"/>
    <property type="match status" value="1"/>
</dbReference>
<feature type="transmembrane region" description="Helical" evidence="7">
    <location>
        <begin position="113"/>
        <end position="131"/>
    </location>
</feature>
<keyword evidence="2" id="KW-0813">Transport</keyword>
<protein>
    <submittedName>
        <fullName evidence="9">Amino acid permease-domain-containing protein</fullName>
    </submittedName>
</protein>
<dbReference type="Pfam" id="PF00324">
    <property type="entry name" value="AA_permease"/>
    <property type="match status" value="3"/>
</dbReference>
<feature type="transmembrane region" description="Helical" evidence="7">
    <location>
        <begin position="324"/>
        <end position="342"/>
    </location>
</feature>
<dbReference type="PIRSF" id="PIRSF006060">
    <property type="entry name" value="AA_transporter"/>
    <property type="match status" value="1"/>
</dbReference>
<accession>A0ABQ8GP18</accession>
<keyword evidence="3 7" id="KW-0812">Transmembrane</keyword>
<evidence type="ECO:0000313" key="9">
    <source>
        <dbReference type="EMBL" id="KAH7061515.1"/>
    </source>
</evidence>
<keyword evidence="6 7" id="KW-0472">Membrane</keyword>
<comment type="caution">
    <text evidence="9">The sequence shown here is derived from an EMBL/GenBank/DDBJ whole genome shotgun (WGS) entry which is preliminary data.</text>
</comment>
<keyword evidence="10" id="KW-1185">Reference proteome</keyword>
<keyword evidence="5 7" id="KW-1133">Transmembrane helix</keyword>
<dbReference type="Gene3D" id="1.20.1740.10">
    <property type="entry name" value="Amino acid/polyamine transporter I"/>
    <property type="match status" value="2"/>
</dbReference>
<sequence length="429" mass="46972">MVELAEVGYERSLKRRQIMMMAFGAGIGTGLWVGTGTGPGGIAVSYTIMACIVYIMYTSIGEMTADKPVHGGFTRQAGEYVDPALGFAIGINFWIIPAEITACISLYGEVEFWFSFPKCLALVAIIFFMIVMTRPPGAFVNGIRGIAAAFVQAGFSFGGSEHIAVMAGEAKDPRETVKRSRSPPLPLPDQACNLFGLAHALDAFILITVVSCGITSAYIASRTPCALSDLKWVHPVLGRKDSQGRPYVAMTIGMILGGGLCYQNCNSTAAEVYGWFSSLVGISGFLQWATIYWMHIRFRKGLKAQGIDHKTLPFDDVLAPWSQYLGLTVISLIMAAEFYLAVFPFNAKPSAENFFATYIAAPLFVIDYFSYKWWHKTKVVRPEDMDFSEAFIFDELERRQKAEAAAQPKAKAGKGPADIARRVWSALVG</sequence>
<feature type="transmembrane region" description="Helical" evidence="7">
    <location>
        <begin position="247"/>
        <end position="266"/>
    </location>
</feature>
<evidence type="ECO:0000256" key="6">
    <source>
        <dbReference type="ARBA" id="ARBA00023136"/>
    </source>
</evidence>
<feature type="transmembrane region" description="Helical" evidence="7">
    <location>
        <begin position="203"/>
        <end position="221"/>
    </location>
</feature>
<feature type="domain" description="Amino acid permease/ SLC12A" evidence="8">
    <location>
        <begin position="196"/>
        <end position="379"/>
    </location>
</feature>
<dbReference type="InterPro" id="IPR050524">
    <property type="entry name" value="APC_YAT"/>
</dbReference>
<evidence type="ECO:0000256" key="7">
    <source>
        <dbReference type="SAM" id="Phobius"/>
    </source>
</evidence>
<feature type="transmembrane region" description="Helical" evidence="7">
    <location>
        <begin position="40"/>
        <end position="57"/>
    </location>
</feature>
<evidence type="ECO:0000256" key="1">
    <source>
        <dbReference type="ARBA" id="ARBA00004141"/>
    </source>
</evidence>
<dbReference type="InterPro" id="IPR004841">
    <property type="entry name" value="AA-permease/SLC12A_dom"/>
</dbReference>
<gene>
    <name evidence="9" type="ORF">B0J12DRAFT_708197</name>
</gene>
<evidence type="ECO:0000256" key="5">
    <source>
        <dbReference type="ARBA" id="ARBA00022989"/>
    </source>
</evidence>
<dbReference type="EMBL" id="JAGTJR010000004">
    <property type="protein sequence ID" value="KAH7061515.1"/>
    <property type="molecule type" value="Genomic_DNA"/>
</dbReference>
<feature type="transmembrane region" description="Helical" evidence="7">
    <location>
        <begin position="84"/>
        <end position="107"/>
    </location>
</feature>
<evidence type="ECO:0000313" key="10">
    <source>
        <dbReference type="Proteomes" id="UP000774617"/>
    </source>
</evidence>
<dbReference type="PANTHER" id="PTHR43341:SF1">
    <property type="entry name" value="GENERAL AMINO-ACID PERMEASE GAP1"/>
    <property type="match status" value="1"/>
</dbReference>
<keyword evidence="4" id="KW-0029">Amino-acid transport</keyword>
<dbReference type="InterPro" id="IPR004840">
    <property type="entry name" value="Amino_acid_permease_CS"/>
</dbReference>
<dbReference type="PANTHER" id="PTHR43341">
    <property type="entry name" value="AMINO ACID PERMEASE"/>
    <property type="match status" value="1"/>
</dbReference>
<feature type="domain" description="Amino acid permease/ SLC12A" evidence="8">
    <location>
        <begin position="18"/>
        <end position="97"/>
    </location>
</feature>
<feature type="domain" description="Amino acid permease/ SLC12A" evidence="8">
    <location>
        <begin position="104"/>
        <end position="180"/>
    </location>
</feature>
<evidence type="ECO:0000259" key="8">
    <source>
        <dbReference type="Pfam" id="PF00324"/>
    </source>
</evidence>
<organism evidence="9 10">
    <name type="scientific">Macrophomina phaseolina</name>
    <dbReference type="NCBI Taxonomy" id="35725"/>
    <lineage>
        <taxon>Eukaryota</taxon>
        <taxon>Fungi</taxon>
        <taxon>Dikarya</taxon>
        <taxon>Ascomycota</taxon>
        <taxon>Pezizomycotina</taxon>
        <taxon>Dothideomycetes</taxon>
        <taxon>Dothideomycetes incertae sedis</taxon>
        <taxon>Botryosphaeriales</taxon>
        <taxon>Botryosphaeriaceae</taxon>
        <taxon>Macrophomina</taxon>
    </lineage>
</organism>
<evidence type="ECO:0000256" key="4">
    <source>
        <dbReference type="ARBA" id="ARBA00022970"/>
    </source>
</evidence>
<dbReference type="Proteomes" id="UP000774617">
    <property type="component" value="Unassembled WGS sequence"/>
</dbReference>
<comment type="subcellular location">
    <subcellularLocation>
        <location evidence="1">Membrane</location>
        <topology evidence="1">Multi-pass membrane protein</topology>
    </subcellularLocation>
</comment>
<name>A0ABQ8GP18_9PEZI</name>
<evidence type="ECO:0000256" key="2">
    <source>
        <dbReference type="ARBA" id="ARBA00022448"/>
    </source>
</evidence>